<evidence type="ECO:0000313" key="2">
    <source>
        <dbReference type="EMBL" id="CAI9277743.1"/>
    </source>
</evidence>
<dbReference type="Proteomes" id="UP001177003">
    <property type="component" value="Chromosome 3"/>
</dbReference>
<organism evidence="2 3">
    <name type="scientific">Lactuca saligna</name>
    <name type="common">Willowleaf lettuce</name>
    <dbReference type="NCBI Taxonomy" id="75948"/>
    <lineage>
        <taxon>Eukaryota</taxon>
        <taxon>Viridiplantae</taxon>
        <taxon>Streptophyta</taxon>
        <taxon>Embryophyta</taxon>
        <taxon>Tracheophyta</taxon>
        <taxon>Spermatophyta</taxon>
        <taxon>Magnoliopsida</taxon>
        <taxon>eudicotyledons</taxon>
        <taxon>Gunneridae</taxon>
        <taxon>Pentapetalae</taxon>
        <taxon>asterids</taxon>
        <taxon>campanulids</taxon>
        <taxon>Asterales</taxon>
        <taxon>Asteraceae</taxon>
        <taxon>Cichorioideae</taxon>
        <taxon>Cichorieae</taxon>
        <taxon>Lactucinae</taxon>
        <taxon>Lactuca</taxon>
    </lineage>
</organism>
<keyword evidence="3" id="KW-1185">Reference proteome</keyword>
<dbReference type="EMBL" id="OX465079">
    <property type="protein sequence ID" value="CAI9277743.1"/>
    <property type="molecule type" value="Genomic_DNA"/>
</dbReference>
<dbReference type="InterPro" id="IPR040381">
    <property type="entry name" value="At4g14450-like"/>
</dbReference>
<name>A0AA35YPP1_LACSI</name>
<evidence type="ECO:0000256" key="1">
    <source>
        <dbReference type="SAM" id="MobiDB-lite"/>
    </source>
</evidence>
<accession>A0AA35YPP1</accession>
<dbReference type="GO" id="GO:0005737">
    <property type="term" value="C:cytoplasm"/>
    <property type="evidence" value="ECO:0007669"/>
    <property type="project" value="TreeGrafter"/>
</dbReference>
<protein>
    <submittedName>
        <fullName evidence="2">Uncharacterized protein</fullName>
    </submittedName>
</protein>
<gene>
    <name evidence="2" type="ORF">LSALG_LOCUS17654</name>
</gene>
<dbReference type="GO" id="GO:0005634">
    <property type="term" value="C:nucleus"/>
    <property type="evidence" value="ECO:0007669"/>
    <property type="project" value="TreeGrafter"/>
</dbReference>
<feature type="compositionally biased region" description="Basic residues" evidence="1">
    <location>
        <begin position="8"/>
        <end position="17"/>
    </location>
</feature>
<dbReference type="PANTHER" id="PTHR33912:SF2">
    <property type="entry name" value="PUTATIVE-RELATED"/>
    <property type="match status" value="1"/>
</dbReference>
<feature type="region of interest" description="Disordered" evidence="1">
    <location>
        <begin position="1"/>
        <end position="20"/>
    </location>
</feature>
<dbReference type="AlphaFoldDB" id="A0AA35YPP1"/>
<evidence type="ECO:0000313" key="3">
    <source>
        <dbReference type="Proteomes" id="UP001177003"/>
    </source>
</evidence>
<reference evidence="2" key="1">
    <citation type="submission" date="2023-04" db="EMBL/GenBank/DDBJ databases">
        <authorList>
            <person name="Vijverberg K."/>
            <person name="Xiong W."/>
            <person name="Schranz E."/>
        </authorList>
    </citation>
    <scope>NUCLEOTIDE SEQUENCE</scope>
</reference>
<proteinExistence type="predicted"/>
<sequence length="111" mass="12367">MAGESVKAKRQPSRLQRRAPASIQVTPVGHWNVAIPLLSPLVLSPEVKTNCVENMKEECRRVVNSDNNKIASEAEKTPIVYKKWQHPAAPFYYESAPPLLQSICTGIVDRS</sequence>
<dbReference type="PANTHER" id="PTHR33912">
    <property type="entry name" value="OS01G0939400 PROTEIN"/>
    <property type="match status" value="1"/>
</dbReference>